<feature type="binding site" evidence="18">
    <location>
        <position position="75"/>
    </location>
    <ligand>
        <name>UDP-N-acetyl-alpha-D-glucosamine</name>
        <dbReference type="ChEBI" id="CHEBI:57705"/>
    </ligand>
</feature>
<dbReference type="InterPro" id="IPR025877">
    <property type="entry name" value="MobA-like_NTP_Trfase"/>
</dbReference>
<dbReference type="NCBIfam" id="TIGR01173">
    <property type="entry name" value="glmU"/>
    <property type="match status" value="1"/>
</dbReference>
<keyword evidence="5 18" id="KW-0808">Transferase</keyword>
<comment type="pathway">
    <text evidence="18">Bacterial outer membrane biogenesis; LPS lipid A biosynthesis.</text>
</comment>
<evidence type="ECO:0000256" key="18">
    <source>
        <dbReference type="HAMAP-Rule" id="MF_01631"/>
    </source>
</evidence>
<evidence type="ECO:0000256" key="1">
    <source>
        <dbReference type="ARBA" id="ARBA00004496"/>
    </source>
</evidence>
<evidence type="ECO:0000256" key="7">
    <source>
        <dbReference type="ARBA" id="ARBA00022723"/>
    </source>
</evidence>
<dbReference type="PANTHER" id="PTHR43584">
    <property type="entry name" value="NUCLEOTIDYL TRANSFERASE"/>
    <property type="match status" value="1"/>
</dbReference>
<dbReference type="EMBL" id="DRUZ01000079">
    <property type="protein sequence ID" value="HHS02080.1"/>
    <property type="molecule type" value="Genomic_DNA"/>
</dbReference>
<dbReference type="GO" id="GO:0006048">
    <property type="term" value="P:UDP-N-acetylglucosamine biosynthetic process"/>
    <property type="evidence" value="ECO:0007669"/>
    <property type="project" value="UniProtKB-UniPathway"/>
</dbReference>
<evidence type="ECO:0000256" key="2">
    <source>
        <dbReference type="ARBA" id="ARBA00007707"/>
    </source>
</evidence>
<dbReference type="InterPro" id="IPR018357">
    <property type="entry name" value="Hexapep_transf_CS"/>
</dbReference>
<name>A0A7C5Z8V4_9FIRM</name>
<dbReference type="CDD" id="cd03353">
    <property type="entry name" value="LbH_GlmU_C"/>
    <property type="match status" value="1"/>
</dbReference>
<dbReference type="GO" id="GO:0071555">
    <property type="term" value="P:cell wall organization"/>
    <property type="evidence" value="ECO:0007669"/>
    <property type="project" value="UniProtKB-KW"/>
</dbReference>
<evidence type="ECO:0000256" key="4">
    <source>
        <dbReference type="ARBA" id="ARBA00022490"/>
    </source>
</evidence>
<feature type="binding site" evidence="18">
    <location>
        <begin position="388"/>
        <end position="389"/>
    </location>
    <ligand>
        <name>acetyl-CoA</name>
        <dbReference type="ChEBI" id="CHEBI:57288"/>
    </ligand>
</feature>
<comment type="similarity">
    <text evidence="3 18">In the N-terminal section; belongs to the N-acetylglucosamine-1-phosphate uridyltransferase family.</text>
</comment>
<dbReference type="GO" id="GO:0003977">
    <property type="term" value="F:UDP-N-acetylglucosamine diphosphorylase activity"/>
    <property type="evidence" value="ECO:0007669"/>
    <property type="project" value="UniProtKB-UniRule"/>
</dbReference>
<keyword evidence="4 18" id="KW-0963">Cytoplasm</keyword>
<keyword evidence="12 18" id="KW-0511">Multifunctional enzyme</keyword>
<feature type="binding site" evidence="18">
    <location>
        <begin position="80"/>
        <end position="81"/>
    </location>
    <ligand>
        <name>UDP-N-acetyl-alpha-D-glucosamine</name>
        <dbReference type="ChEBI" id="CHEBI:57705"/>
    </ligand>
</feature>
<dbReference type="SUPFAM" id="SSF51161">
    <property type="entry name" value="Trimeric LpxA-like enzymes"/>
    <property type="match status" value="1"/>
</dbReference>
<evidence type="ECO:0000256" key="3">
    <source>
        <dbReference type="ARBA" id="ARBA00007947"/>
    </source>
</evidence>
<evidence type="ECO:0000313" key="20">
    <source>
        <dbReference type="EMBL" id="HHS02080.1"/>
    </source>
</evidence>
<dbReference type="HAMAP" id="MF_01631">
    <property type="entry name" value="GlmU"/>
    <property type="match status" value="1"/>
</dbReference>
<feature type="binding site" evidence="18">
    <location>
        <position position="230"/>
    </location>
    <ligand>
        <name>Mg(2+)</name>
        <dbReference type="ChEBI" id="CHEBI:18420"/>
    </ligand>
</feature>
<comment type="cofactor">
    <cofactor evidence="18">
        <name>Mg(2+)</name>
        <dbReference type="ChEBI" id="CHEBI:18420"/>
    </cofactor>
    <text evidence="18">Binds 1 Mg(2+) ion per subunit.</text>
</comment>
<comment type="subcellular location">
    <subcellularLocation>
        <location evidence="1 18">Cytoplasm</location>
    </subcellularLocation>
</comment>
<feature type="binding site" evidence="18">
    <location>
        <position position="335"/>
    </location>
    <ligand>
        <name>UDP-N-acetyl-alpha-D-glucosamine</name>
        <dbReference type="ChEBI" id="CHEBI:57705"/>
    </ligand>
</feature>
<feature type="domain" description="MobA-like NTP transferase" evidence="19">
    <location>
        <begin position="7"/>
        <end position="132"/>
    </location>
</feature>
<dbReference type="GO" id="GO:0000902">
    <property type="term" value="P:cell morphogenesis"/>
    <property type="evidence" value="ECO:0007669"/>
    <property type="project" value="UniProtKB-UniRule"/>
</dbReference>
<dbReference type="EC" id="2.7.7.23" evidence="18"/>
<dbReference type="GO" id="GO:0009252">
    <property type="term" value="P:peptidoglycan biosynthetic process"/>
    <property type="evidence" value="ECO:0007669"/>
    <property type="project" value="UniProtKB-UniRule"/>
</dbReference>
<dbReference type="InterPro" id="IPR011004">
    <property type="entry name" value="Trimer_LpxA-like_sf"/>
</dbReference>
<feature type="binding site" evidence="18">
    <location>
        <position position="442"/>
    </location>
    <ligand>
        <name>acetyl-CoA</name>
        <dbReference type="ChEBI" id="CHEBI:57288"/>
    </ligand>
</feature>
<comment type="pathway">
    <text evidence="18">Nucleotide-sugar biosynthesis; UDP-N-acetyl-alpha-D-glucosamine biosynthesis; N-acetyl-alpha-D-glucosamine 1-phosphate from alpha-D-glucosamine 6-phosphate (route II): step 2/2.</text>
</comment>
<sequence>MKRQTFIVLAAGEGKRMKSKYSKVVQKIMGKPMILYLIDEIEKNFEDSEIVVVVGNKKEDVCKVLEGRNVKFAHQEKQLGTAHAVMCAMDVVSKQAEDVFVLYADAPFIKADTLKRISEKRKQENASLCLLTAIFENPYGYGRIISDKNGNVLKIVEEKDATDEQKQIKEINPGFYCFARDELEDVLAKIDNNNSQHEYYLTDSIEILNKEGKKVVKLACGDNFEVMGINSRYELFLAEQELKIRINKKHLAEGVQMIDMYSVYIHPDVQIGKDTVIYPGTFILGNTTIGEECVIGPNSYIVNSKIGNKCHVLFSVIEDSEIKDNVKVGPYAHLRPNTILEEGVKIGNFVEVKNSKVGRNTKSAHLTYIGDADIGENVNLGCGTIFVNYDGYKKHRTVVEDNAFIGCNSNLIAPVKIGKNAYIAAGSTITDDVPADALAIARERQTIKEDWVLRKKQMYEDNNNK</sequence>
<feature type="region of interest" description="Linker" evidence="18">
    <location>
        <begin position="233"/>
        <end position="253"/>
    </location>
</feature>
<comment type="caution">
    <text evidence="18">Lacks conserved residue(s) required for the propagation of feature annotation.</text>
</comment>
<dbReference type="EC" id="2.3.1.157" evidence="18"/>
<dbReference type="InterPro" id="IPR005882">
    <property type="entry name" value="Bifunctional_GlmU"/>
</dbReference>
<keyword evidence="8 18" id="KW-0677">Repeat</keyword>
<dbReference type="CDD" id="cd02540">
    <property type="entry name" value="GT2_GlmU_N_bac"/>
    <property type="match status" value="1"/>
</dbReference>
<evidence type="ECO:0000256" key="16">
    <source>
        <dbReference type="ARBA" id="ARBA00048493"/>
    </source>
</evidence>
<keyword evidence="10 18" id="KW-0133">Cell shape</keyword>
<dbReference type="PANTHER" id="PTHR43584:SF3">
    <property type="entry name" value="BIFUNCTIONAL PROTEIN GLMU"/>
    <property type="match status" value="1"/>
</dbReference>
<comment type="subunit">
    <text evidence="18">Homotrimer.</text>
</comment>
<dbReference type="PROSITE" id="PS00101">
    <property type="entry name" value="HEXAPEP_TRANSFERASES"/>
    <property type="match status" value="1"/>
</dbReference>
<comment type="pathway">
    <text evidence="18">Nucleotide-sugar biosynthesis; UDP-N-acetyl-alpha-D-glucosamine biosynthesis; UDP-N-acetyl-alpha-D-glucosamine from N-acetyl-alpha-D-glucosamine 1-phosphate: step 1/1.</text>
</comment>
<comment type="catalytic activity">
    <reaction evidence="16 18">
        <text>N-acetyl-alpha-D-glucosamine 1-phosphate + UTP + H(+) = UDP-N-acetyl-alpha-D-glucosamine + diphosphate</text>
        <dbReference type="Rhea" id="RHEA:13509"/>
        <dbReference type="ChEBI" id="CHEBI:15378"/>
        <dbReference type="ChEBI" id="CHEBI:33019"/>
        <dbReference type="ChEBI" id="CHEBI:46398"/>
        <dbReference type="ChEBI" id="CHEBI:57705"/>
        <dbReference type="ChEBI" id="CHEBI:57776"/>
        <dbReference type="EC" id="2.7.7.23"/>
    </reaction>
</comment>
<feature type="active site" description="Proton acceptor" evidence="18">
    <location>
        <position position="365"/>
    </location>
</feature>
<keyword evidence="11 18" id="KW-0573">Peptidoglycan synthesis</keyword>
<evidence type="ECO:0000256" key="13">
    <source>
        <dbReference type="ARBA" id="ARBA00023315"/>
    </source>
</evidence>
<dbReference type="Pfam" id="PF00132">
    <property type="entry name" value="Hexapep"/>
    <property type="match status" value="3"/>
</dbReference>
<feature type="binding site" evidence="18">
    <location>
        <position position="157"/>
    </location>
    <ligand>
        <name>UDP-N-acetyl-alpha-D-glucosamine</name>
        <dbReference type="ChEBI" id="CHEBI:57705"/>
    </ligand>
</feature>
<dbReference type="GO" id="GO:0009245">
    <property type="term" value="P:lipid A biosynthetic process"/>
    <property type="evidence" value="ECO:0007669"/>
    <property type="project" value="UniProtKB-UniRule"/>
</dbReference>
<evidence type="ECO:0000256" key="12">
    <source>
        <dbReference type="ARBA" id="ARBA00023268"/>
    </source>
</evidence>
<comment type="caution">
    <text evidence="20">The sequence shown here is derived from an EMBL/GenBank/DDBJ whole genome shotgun (WGS) entry which is preliminary data.</text>
</comment>
<dbReference type="GO" id="GO:0005737">
    <property type="term" value="C:cytoplasm"/>
    <property type="evidence" value="ECO:0007669"/>
    <property type="project" value="UniProtKB-SubCell"/>
</dbReference>
<evidence type="ECO:0000256" key="5">
    <source>
        <dbReference type="ARBA" id="ARBA00022679"/>
    </source>
</evidence>
<dbReference type="GO" id="GO:0019134">
    <property type="term" value="F:glucosamine-1-phosphate N-acetyltransferase activity"/>
    <property type="evidence" value="ECO:0007669"/>
    <property type="project" value="UniProtKB-UniRule"/>
</dbReference>
<dbReference type="Gene3D" id="2.160.10.10">
    <property type="entry name" value="Hexapeptide repeat proteins"/>
    <property type="match status" value="1"/>
</dbReference>
<keyword evidence="13 18" id="KW-0012">Acyltransferase</keyword>
<keyword evidence="14 18" id="KW-0961">Cell wall biogenesis/degradation</keyword>
<feature type="binding site" evidence="18">
    <location>
        <position position="379"/>
    </location>
    <ligand>
        <name>UDP-N-acetyl-alpha-D-glucosamine</name>
        <dbReference type="ChEBI" id="CHEBI:57705"/>
    </ligand>
</feature>
<evidence type="ECO:0000256" key="9">
    <source>
        <dbReference type="ARBA" id="ARBA00022842"/>
    </source>
</evidence>
<protein>
    <recommendedName>
        <fullName evidence="18">Bifunctional protein GlmU</fullName>
    </recommendedName>
    <domain>
        <recommendedName>
            <fullName evidence="18">UDP-N-acetylglucosamine pyrophosphorylase</fullName>
            <ecNumber evidence="18">2.7.7.23</ecNumber>
        </recommendedName>
        <alternativeName>
            <fullName evidence="18">N-acetylglucosamine-1-phosphate uridyltransferase</fullName>
        </alternativeName>
    </domain>
    <domain>
        <recommendedName>
            <fullName evidence="18">Glucosamine-1-phosphate N-acetyltransferase</fullName>
            <ecNumber evidence="18">2.3.1.157</ecNumber>
        </recommendedName>
    </domain>
</protein>
<evidence type="ECO:0000256" key="11">
    <source>
        <dbReference type="ARBA" id="ARBA00022984"/>
    </source>
</evidence>
<evidence type="ECO:0000256" key="17">
    <source>
        <dbReference type="ARBA" id="ARBA00049628"/>
    </source>
</evidence>
<feature type="binding site" evidence="18">
    <location>
        <begin position="9"/>
        <end position="12"/>
    </location>
    <ligand>
        <name>UDP-N-acetyl-alpha-D-glucosamine</name>
        <dbReference type="ChEBI" id="CHEBI:57705"/>
    </ligand>
</feature>
<evidence type="ECO:0000256" key="6">
    <source>
        <dbReference type="ARBA" id="ARBA00022695"/>
    </source>
</evidence>
<feature type="region of interest" description="Pyrophosphorylase" evidence="18">
    <location>
        <begin position="1"/>
        <end position="232"/>
    </location>
</feature>
<feature type="binding site" evidence="18">
    <location>
        <position position="142"/>
    </location>
    <ligand>
        <name>UDP-N-acetyl-alpha-D-glucosamine</name>
        <dbReference type="ChEBI" id="CHEBI:57705"/>
    </ligand>
</feature>
<dbReference type="NCBIfam" id="NF010934">
    <property type="entry name" value="PRK14354.1"/>
    <property type="match status" value="1"/>
</dbReference>
<organism evidence="20">
    <name type="scientific">Caldicellulosiruptor owensensis</name>
    <dbReference type="NCBI Taxonomy" id="55205"/>
    <lineage>
        <taxon>Bacteria</taxon>
        <taxon>Bacillati</taxon>
        <taxon>Bacillota</taxon>
        <taxon>Bacillota incertae sedis</taxon>
        <taxon>Caldicellulosiruptorales</taxon>
        <taxon>Caldicellulosiruptoraceae</taxon>
        <taxon>Caldicellulosiruptor</taxon>
    </lineage>
</organism>
<dbReference type="InterPro" id="IPR050065">
    <property type="entry name" value="GlmU-like"/>
</dbReference>
<keyword evidence="9 18" id="KW-0460">Magnesium</keyword>
<keyword evidence="6 18" id="KW-0548">Nucleotidyltransferase</keyword>
<comment type="catalytic activity">
    <reaction evidence="15 18">
        <text>alpha-D-glucosamine 1-phosphate + acetyl-CoA = N-acetyl-alpha-D-glucosamine 1-phosphate + CoA + H(+)</text>
        <dbReference type="Rhea" id="RHEA:13725"/>
        <dbReference type="ChEBI" id="CHEBI:15378"/>
        <dbReference type="ChEBI" id="CHEBI:57287"/>
        <dbReference type="ChEBI" id="CHEBI:57288"/>
        <dbReference type="ChEBI" id="CHEBI:57776"/>
        <dbReference type="ChEBI" id="CHEBI:58516"/>
        <dbReference type="EC" id="2.3.1.157"/>
    </reaction>
</comment>
<accession>A0A7C5Z8V4</accession>
<dbReference type="Pfam" id="PF12804">
    <property type="entry name" value="NTP_transf_3"/>
    <property type="match status" value="1"/>
</dbReference>
<evidence type="ECO:0000256" key="10">
    <source>
        <dbReference type="ARBA" id="ARBA00022960"/>
    </source>
</evidence>
<dbReference type="InterPro" id="IPR038009">
    <property type="entry name" value="GlmU_C_LbH"/>
</dbReference>
<evidence type="ECO:0000256" key="8">
    <source>
        <dbReference type="ARBA" id="ARBA00022737"/>
    </source>
</evidence>
<dbReference type="InterPro" id="IPR029044">
    <property type="entry name" value="Nucleotide-diphossugar_trans"/>
</dbReference>
<comment type="function">
    <text evidence="17 18">Catalyzes the last two sequential reactions in the de novo biosynthetic pathway for UDP-N-acetylglucosamine (UDP-GlcNAc). The C-terminal domain catalyzes the transfer of acetyl group from acetyl coenzyme A to glucosamine-1-phosphate (GlcN-1-P) to produce N-acetylglucosamine-1-phosphate (GlcNAc-1-P), which is converted into UDP-GlcNAc by the transfer of uridine 5-monophosphate (from uridine 5-triphosphate), a reaction catalyzed by the N-terminal domain.</text>
</comment>
<feature type="binding site" evidence="18">
    <location>
        <position position="368"/>
    </location>
    <ligand>
        <name>UDP-N-acetyl-alpha-D-glucosamine</name>
        <dbReference type="ChEBI" id="CHEBI:57705"/>
    </ligand>
</feature>
<feature type="binding site" evidence="18">
    <location>
        <position position="230"/>
    </location>
    <ligand>
        <name>UDP-N-acetyl-alpha-D-glucosamine</name>
        <dbReference type="ChEBI" id="CHEBI:57705"/>
    </ligand>
</feature>
<dbReference type="InterPro" id="IPR001451">
    <property type="entry name" value="Hexapep"/>
</dbReference>
<dbReference type="AlphaFoldDB" id="A0A7C5Z8V4"/>
<evidence type="ECO:0000256" key="14">
    <source>
        <dbReference type="ARBA" id="ARBA00023316"/>
    </source>
</evidence>
<feature type="binding site" evidence="18">
    <location>
        <position position="172"/>
    </location>
    <ligand>
        <name>UDP-N-acetyl-alpha-D-glucosamine</name>
        <dbReference type="ChEBI" id="CHEBI:57705"/>
    </ligand>
</feature>
<feature type="binding site" evidence="18">
    <location>
        <position position="353"/>
    </location>
    <ligand>
        <name>UDP-N-acetyl-alpha-D-glucosamine</name>
        <dbReference type="ChEBI" id="CHEBI:57705"/>
    </ligand>
</feature>
<evidence type="ECO:0000256" key="15">
    <source>
        <dbReference type="ARBA" id="ARBA00048247"/>
    </source>
</evidence>
<reference evidence="20" key="1">
    <citation type="journal article" date="2020" name="mSystems">
        <title>Genome- and Community-Level Interaction Insights into Carbon Utilization and Element Cycling Functions of Hydrothermarchaeota in Hydrothermal Sediment.</title>
        <authorList>
            <person name="Zhou Z."/>
            <person name="Liu Y."/>
            <person name="Xu W."/>
            <person name="Pan J."/>
            <person name="Luo Z.H."/>
            <person name="Li M."/>
        </authorList>
    </citation>
    <scope>NUCLEOTIDE SEQUENCE [LARGE SCALE GENOMIC DNA]</scope>
    <source>
        <strain evidence="20">SpSt-102</strain>
    </source>
</reference>
<dbReference type="SUPFAM" id="SSF53448">
    <property type="entry name" value="Nucleotide-diphospho-sugar transferases"/>
    <property type="match status" value="1"/>
</dbReference>
<dbReference type="Gene3D" id="3.90.550.10">
    <property type="entry name" value="Spore Coat Polysaccharide Biosynthesis Protein SpsA, Chain A"/>
    <property type="match status" value="1"/>
</dbReference>
<dbReference type="GO" id="GO:0008360">
    <property type="term" value="P:regulation of cell shape"/>
    <property type="evidence" value="ECO:0007669"/>
    <property type="project" value="UniProtKB-KW"/>
</dbReference>
<feature type="binding site" evidence="18">
    <location>
        <position position="23"/>
    </location>
    <ligand>
        <name>UDP-N-acetyl-alpha-D-glucosamine</name>
        <dbReference type="ChEBI" id="CHEBI:57705"/>
    </ligand>
</feature>
<dbReference type="UniPathway" id="UPA00973"/>
<dbReference type="GO" id="GO:0016020">
    <property type="term" value="C:membrane"/>
    <property type="evidence" value="ECO:0007669"/>
    <property type="project" value="GOC"/>
</dbReference>
<feature type="binding site" evidence="18">
    <location>
        <position position="105"/>
    </location>
    <ligand>
        <name>Mg(2+)</name>
        <dbReference type="ChEBI" id="CHEBI:18420"/>
    </ligand>
</feature>
<keyword evidence="7 18" id="KW-0479">Metal-binding</keyword>
<dbReference type="GO" id="GO:0000287">
    <property type="term" value="F:magnesium ion binding"/>
    <property type="evidence" value="ECO:0007669"/>
    <property type="project" value="UniProtKB-UniRule"/>
</dbReference>
<comment type="similarity">
    <text evidence="2 18">In the C-terminal section; belongs to the transferase hexapeptide repeat family.</text>
</comment>
<evidence type="ECO:0000259" key="19">
    <source>
        <dbReference type="Pfam" id="PF12804"/>
    </source>
</evidence>
<gene>
    <name evidence="18 20" type="primary">glmU</name>
    <name evidence="20" type="ORF">ENL71_06180</name>
</gene>
<feature type="binding site" evidence="18">
    <location>
        <position position="425"/>
    </location>
    <ligand>
        <name>acetyl-CoA</name>
        <dbReference type="ChEBI" id="CHEBI:57288"/>
    </ligand>
</feature>
<feature type="region of interest" description="N-acetyltransferase" evidence="18">
    <location>
        <begin position="254"/>
        <end position="465"/>
    </location>
</feature>
<proteinExistence type="inferred from homology"/>
<dbReference type="UniPathway" id="UPA00113">
    <property type="reaction ID" value="UER00532"/>
</dbReference>